<name>A0A0F9RS48_9ZZZZ</name>
<gene>
    <name evidence="2" type="ORF">LCGC14_0610150</name>
</gene>
<accession>A0A0F9RS48</accession>
<feature type="region of interest" description="Disordered" evidence="1">
    <location>
        <begin position="1"/>
        <end position="20"/>
    </location>
</feature>
<reference evidence="2" key="1">
    <citation type="journal article" date="2015" name="Nature">
        <title>Complex archaea that bridge the gap between prokaryotes and eukaryotes.</title>
        <authorList>
            <person name="Spang A."/>
            <person name="Saw J.H."/>
            <person name="Jorgensen S.L."/>
            <person name="Zaremba-Niedzwiedzka K."/>
            <person name="Martijn J."/>
            <person name="Lind A.E."/>
            <person name="van Eijk R."/>
            <person name="Schleper C."/>
            <person name="Guy L."/>
            <person name="Ettema T.J."/>
        </authorList>
    </citation>
    <scope>NUCLEOTIDE SEQUENCE</scope>
</reference>
<feature type="region of interest" description="Disordered" evidence="1">
    <location>
        <begin position="208"/>
        <end position="227"/>
    </location>
</feature>
<evidence type="ECO:0000256" key="1">
    <source>
        <dbReference type="SAM" id="MobiDB-lite"/>
    </source>
</evidence>
<evidence type="ECO:0000313" key="2">
    <source>
        <dbReference type="EMBL" id="KKN52682.1"/>
    </source>
</evidence>
<dbReference type="AlphaFoldDB" id="A0A0F9RS48"/>
<comment type="caution">
    <text evidence="2">The sequence shown here is derived from an EMBL/GenBank/DDBJ whole genome shotgun (WGS) entry which is preliminary data.</text>
</comment>
<proteinExistence type="predicted"/>
<protein>
    <submittedName>
        <fullName evidence="2">Uncharacterized protein</fullName>
    </submittedName>
</protein>
<dbReference type="EMBL" id="LAZR01001009">
    <property type="protein sequence ID" value="KKN52682.1"/>
    <property type="molecule type" value="Genomic_DNA"/>
</dbReference>
<sequence>MAEKRKMLTPGPLSAVDPSRVQTPTSLKTVVSEGNPVITKAEPTQVDMEIMALLEHRALIEDKFDLRRLMDDQFKKDYSFEVLNTAMDRLVAEGSLVETDIGFELPHEVAGKSIGVLPVMQPVVKPAESFAAKDLREMGVEAYRVLAETDFDKLVAISEADPQFETWLDIASGDSIRGKRSEYERTLTAVLSLMSEKDLTAQMKAYLEQPPAPSKPPPPPKRPIPEPVVAKVPEFPVQCIIPKDVADALLYVLSRTDAPKVNVNALAQFIEDCSNE</sequence>
<organism evidence="2">
    <name type="scientific">marine sediment metagenome</name>
    <dbReference type="NCBI Taxonomy" id="412755"/>
    <lineage>
        <taxon>unclassified sequences</taxon>
        <taxon>metagenomes</taxon>
        <taxon>ecological metagenomes</taxon>
    </lineage>
</organism>
<feature type="compositionally biased region" description="Pro residues" evidence="1">
    <location>
        <begin position="210"/>
        <end position="226"/>
    </location>
</feature>